<protein>
    <submittedName>
        <fullName evidence="4">NAD-dependent protein deacetylase of SIR2 family</fullName>
    </submittedName>
</protein>
<dbReference type="NCBIfam" id="NF001753">
    <property type="entry name" value="PRK00481.1-3"/>
    <property type="match status" value="1"/>
</dbReference>
<dbReference type="Gene3D" id="3.30.1600.10">
    <property type="entry name" value="SIR2/SIRT2 'Small Domain"/>
    <property type="match status" value="1"/>
</dbReference>
<dbReference type="InterPro" id="IPR026591">
    <property type="entry name" value="Sirtuin_cat_small_dom_sf"/>
</dbReference>
<dbReference type="Pfam" id="PF02146">
    <property type="entry name" value="SIR2"/>
    <property type="match status" value="1"/>
</dbReference>
<dbReference type="GO" id="GO:0070403">
    <property type="term" value="F:NAD+ binding"/>
    <property type="evidence" value="ECO:0007669"/>
    <property type="project" value="InterPro"/>
</dbReference>
<dbReference type="SUPFAM" id="SSF52467">
    <property type="entry name" value="DHS-like NAD/FAD-binding domain"/>
    <property type="match status" value="1"/>
</dbReference>
<keyword evidence="2" id="KW-0520">NAD</keyword>
<sequence length="252" mass="27717">MTTHKNVSDLAVNVLQKIKSSKHISVLTGAGVSAESGVPTFRGEEGLWNNYRAEELATPQAFERDPNLVWRWYDWRRTLLAPLKPNAGHYALSQMENFYDNFTLITQNVDGLHRMAGSKNLVELHGNIWLMRCTAEGTVMENKNTPLVAMPPKCNECGGLLRPHIVWFGESLDEDILTRAFRSAEQCDLFFVIGTSGVVQPAASLASIAKQNGAMVIEINLEPTPISDVADATLLGPSAKVLPGLLNAMQKD</sequence>
<evidence type="ECO:0000259" key="3">
    <source>
        <dbReference type="PROSITE" id="PS50305"/>
    </source>
</evidence>
<feature type="domain" description="Deacetylase sirtuin-type" evidence="3">
    <location>
        <begin position="1"/>
        <end position="252"/>
    </location>
</feature>
<reference evidence="4" key="1">
    <citation type="submission" date="2018-06" db="EMBL/GenBank/DDBJ databases">
        <authorList>
            <person name="Zhirakovskaya E."/>
        </authorList>
    </citation>
    <scope>NUCLEOTIDE SEQUENCE</scope>
</reference>
<dbReference type="CDD" id="cd01412">
    <property type="entry name" value="SIRT5_Af1_CobB"/>
    <property type="match status" value="1"/>
</dbReference>
<dbReference type="InterPro" id="IPR029035">
    <property type="entry name" value="DHS-like_NAD/FAD-binding_dom"/>
</dbReference>
<dbReference type="GO" id="GO:0036054">
    <property type="term" value="F:protein-malonyllysine demalonylase activity"/>
    <property type="evidence" value="ECO:0007669"/>
    <property type="project" value="InterPro"/>
</dbReference>
<organism evidence="4">
    <name type="scientific">hydrothermal vent metagenome</name>
    <dbReference type="NCBI Taxonomy" id="652676"/>
    <lineage>
        <taxon>unclassified sequences</taxon>
        <taxon>metagenomes</taxon>
        <taxon>ecological metagenomes</taxon>
    </lineage>
</organism>
<dbReference type="GO" id="GO:0036055">
    <property type="term" value="F:protein-succinyllysine desuccinylase activity"/>
    <property type="evidence" value="ECO:0007669"/>
    <property type="project" value="InterPro"/>
</dbReference>
<proteinExistence type="inferred from homology"/>
<accession>A0A3B1D2D7</accession>
<dbReference type="PANTHER" id="PTHR11085:SF4">
    <property type="entry name" value="NAD-DEPENDENT PROTEIN DEACYLASE"/>
    <property type="match status" value="1"/>
</dbReference>
<gene>
    <name evidence="4" type="ORF">MNBD_NITROSPINAE01-772</name>
</gene>
<dbReference type="GO" id="GO:0017136">
    <property type="term" value="F:histone deacetylase activity, NAD-dependent"/>
    <property type="evidence" value="ECO:0007669"/>
    <property type="project" value="TreeGrafter"/>
</dbReference>
<dbReference type="PROSITE" id="PS50305">
    <property type="entry name" value="SIRTUIN"/>
    <property type="match status" value="1"/>
</dbReference>
<dbReference type="HAMAP" id="MF_01121">
    <property type="entry name" value="Sirtuin_ClassIII"/>
    <property type="match status" value="1"/>
</dbReference>
<dbReference type="InterPro" id="IPR026590">
    <property type="entry name" value="Ssirtuin_cat_dom"/>
</dbReference>
<evidence type="ECO:0000256" key="2">
    <source>
        <dbReference type="ARBA" id="ARBA00023027"/>
    </source>
</evidence>
<name>A0A3B1D2D7_9ZZZZ</name>
<dbReference type="InterPro" id="IPR003000">
    <property type="entry name" value="Sirtuin"/>
</dbReference>
<dbReference type="InterPro" id="IPR027546">
    <property type="entry name" value="Sirtuin_class_III"/>
</dbReference>
<keyword evidence="1" id="KW-0808">Transferase</keyword>
<dbReference type="AlphaFoldDB" id="A0A3B1D2D7"/>
<dbReference type="Gene3D" id="3.40.50.1220">
    <property type="entry name" value="TPP-binding domain"/>
    <property type="match status" value="1"/>
</dbReference>
<dbReference type="PANTHER" id="PTHR11085">
    <property type="entry name" value="NAD-DEPENDENT PROTEIN DEACYLASE SIRTUIN-5, MITOCHONDRIAL-RELATED"/>
    <property type="match status" value="1"/>
</dbReference>
<evidence type="ECO:0000313" key="4">
    <source>
        <dbReference type="EMBL" id="VAX22887.1"/>
    </source>
</evidence>
<dbReference type="InterPro" id="IPR050134">
    <property type="entry name" value="NAD-dep_sirtuin_deacylases"/>
</dbReference>
<dbReference type="EMBL" id="UOGC01000144">
    <property type="protein sequence ID" value="VAX22887.1"/>
    <property type="molecule type" value="Genomic_DNA"/>
</dbReference>
<evidence type="ECO:0000256" key="1">
    <source>
        <dbReference type="ARBA" id="ARBA00022679"/>
    </source>
</evidence>